<dbReference type="UniPathway" id="UPA00053">
    <property type="reaction ID" value="UER00088"/>
</dbReference>
<keyword evidence="4 7" id="KW-0418">Kinase</keyword>
<dbReference type="CDD" id="cd00464">
    <property type="entry name" value="SK"/>
    <property type="match status" value="1"/>
</dbReference>
<comment type="catalytic activity">
    <reaction evidence="7">
        <text>shikimate + ATP = 3-phosphoshikimate + ADP + H(+)</text>
        <dbReference type="Rhea" id="RHEA:13121"/>
        <dbReference type="ChEBI" id="CHEBI:15378"/>
        <dbReference type="ChEBI" id="CHEBI:30616"/>
        <dbReference type="ChEBI" id="CHEBI:36208"/>
        <dbReference type="ChEBI" id="CHEBI:145989"/>
        <dbReference type="ChEBI" id="CHEBI:456216"/>
        <dbReference type="EC" id="2.7.1.71"/>
    </reaction>
</comment>
<comment type="similarity">
    <text evidence="7">Belongs to the shikimate kinase family.</text>
</comment>
<dbReference type="Pfam" id="PF01381">
    <property type="entry name" value="HTH_3"/>
    <property type="match status" value="1"/>
</dbReference>
<evidence type="ECO:0000256" key="4">
    <source>
        <dbReference type="ARBA" id="ARBA00022777"/>
    </source>
</evidence>
<dbReference type="InterPro" id="IPR000623">
    <property type="entry name" value="Shikimate_kinase/TSH1"/>
</dbReference>
<feature type="binding site" evidence="7">
    <location>
        <position position="277"/>
    </location>
    <ligand>
        <name>substrate</name>
    </ligand>
</feature>
<dbReference type="SUPFAM" id="SSF47413">
    <property type="entry name" value="lambda repressor-like DNA-binding domains"/>
    <property type="match status" value="1"/>
</dbReference>
<gene>
    <name evidence="7" type="primary">aroK</name>
    <name evidence="9" type="ORF">Aam_129_003</name>
</gene>
<dbReference type="GO" id="GO:0009423">
    <property type="term" value="P:chorismate biosynthetic process"/>
    <property type="evidence" value="ECO:0007669"/>
    <property type="project" value="UniProtKB-UniRule"/>
</dbReference>
<comment type="subunit">
    <text evidence="7">Monomer.</text>
</comment>
<dbReference type="PANTHER" id="PTHR21087">
    <property type="entry name" value="SHIKIMATE KINASE"/>
    <property type="match status" value="1"/>
</dbReference>
<keyword evidence="7" id="KW-0963">Cytoplasm</keyword>
<evidence type="ECO:0000256" key="5">
    <source>
        <dbReference type="ARBA" id="ARBA00022840"/>
    </source>
</evidence>
<dbReference type="Gene3D" id="1.10.260.40">
    <property type="entry name" value="lambda repressor-like DNA-binding domains"/>
    <property type="match status" value="1"/>
</dbReference>
<comment type="caution">
    <text evidence="9">The sequence shown here is derived from an EMBL/GenBank/DDBJ whole genome shotgun (WGS) entry which is preliminary data.</text>
</comment>
<keyword evidence="2 7" id="KW-0808">Transferase</keyword>
<protein>
    <recommendedName>
        <fullName evidence="7">Shikimate kinase</fullName>
        <shortName evidence="7">SK</shortName>
        <ecNumber evidence="7">2.7.1.71</ecNumber>
    </recommendedName>
</protein>
<dbReference type="GO" id="GO:0000287">
    <property type="term" value="F:magnesium ion binding"/>
    <property type="evidence" value="ECO:0007669"/>
    <property type="project" value="UniProtKB-UniRule"/>
</dbReference>
<dbReference type="CDD" id="cd00093">
    <property type="entry name" value="HTH_XRE"/>
    <property type="match status" value="1"/>
</dbReference>
<dbReference type="InterPro" id="IPR001387">
    <property type="entry name" value="Cro/C1-type_HTH"/>
</dbReference>
<evidence type="ECO:0000256" key="2">
    <source>
        <dbReference type="ARBA" id="ARBA00022679"/>
    </source>
</evidence>
<sequence length="316" mass="34253">MSSGKKVLAASDGFRIESNLMTPIDETELLHGLGKRVKLLRARRGMTRRVLAGEADVSERHLANLESGTGNVSILVLAQVAQALDCPLAELLGDETTSSPEWLSIRRLLHGREPCEIERALRSLGELFGGPHGHMTGTRANRIAFIGLRGAGKSTLGQMVAAKLGFPFVELRAEITRLAGCAPVEIQALYGSNAYRRYERQALEESLQGHQACVIATAGGLVGDTSTFDFLLNNCLTIWLQATPEDHFARVLAQGDMRQLPGNRNGVDDIRLTLESRVGFYAKADLTFNTSGKSLNEAFDGLMALLRSHTSLAEAV</sequence>
<feature type="binding site" evidence="7">
    <location>
        <begin position="150"/>
        <end position="155"/>
    </location>
    <ligand>
        <name>ATP</name>
        <dbReference type="ChEBI" id="CHEBI:30616"/>
    </ligand>
</feature>
<dbReference type="Proteomes" id="UP000032668">
    <property type="component" value="Unassembled WGS sequence"/>
</dbReference>
<comment type="function">
    <text evidence="7">Catalyzes the specific phosphorylation of the 3-hydroxyl group of shikimic acid using ATP as a cosubstrate.</text>
</comment>
<keyword evidence="10" id="KW-1185">Reference proteome</keyword>
<reference evidence="9 10" key="1">
    <citation type="submission" date="2012-11" db="EMBL/GenBank/DDBJ databases">
        <title>Whole genome sequence of Acidocella aminolytica 101 = DSM 11237.</title>
        <authorList>
            <person name="Azuma Y."/>
            <person name="Higashiura N."/>
            <person name="Hirakawa H."/>
            <person name="Matsushita K."/>
        </authorList>
    </citation>
    <scope>NUCLEOTIDE SEQUENCE [LARGE SCALE GENOMIC DNA]</scope>
    <source>
        <strain evidence="10">101 / DSM 11237</strain>
    </source>
</reference>
<dbReference type="InterPro" id="IPR010982">
    <property type="entry name" value="Lambda_DNA-bd_dom_sf"/>
</dbReference>
<dbReference type="STRING" id="1120923.SAMN02746095_03822"/>
<dbReference type="PROSITE" id="PS50943">
    <property type="entry name" value="HTH_CROC1"/>
    <property type="match status" value="1"/>
</dbReference>
<organism evidence="9 10">
    <name type="scientific">Acidocella aminolytica 101 = DSM 11237</name>
    <dbReference type="NCBI Taxonomy" id="1120923"/>
    <lineage>
        <taxon>Bacteria</taxon>
        <taxon>Pseudomonadati</taxon>
        <taxon>Pseudomonadota</taxon>
        <taxon>Alphaproteobacteria</taxon>
        <taxon>Acetobacterales</taxon>
        <taxon>Acidocellaceae</taxon>
        <taxon>Acidocella</taxon>
    </lineage>
</organism>
<feature type="binding site" evidence="7">
    <location>
        <position position="196"/>
    </location>
    <ligand>
        <name>substrate</name>
    </ligand>
</feature>
<keyword evidence="7" id="KW-0479">Metal-binding</keyword>
<keyword evidence="7" id="KW-0460">Magnesium</keyword>
<accession>A0A0D6PL69</accession>
<dbReference type="GO" id="GO:0009073">
    <property type="term" value="P:aromatic amino acid family biosynthetic process"/>
    <property type="evidence" value="ECO:0007669"/>
    <property type="project" value="UniProtKB-KW"/>
</dbReference>
<dbReference type="GO" id="GO:0005524">
    <property type="term" value="F:ATP binding"/>
    <property type="evidence" value="ECO:0007669"/>
    <property type="project" value="UniProtKB-UniRule"/>
</dbReference>
<dbReference type="Pfam" id="PF01202">
    <property type="entry name" value="SKI"/>
    <property type="match status" value="1"/>
</dbReference>
<dbReference type="Gene3D" id="3.40.50.300">
    <property type="entry name" value="P-loop containing nucleotide triphosphate hydrolases"/>
    <property type="match status" value="1"/>
</dbReference>
<keyword evidence="5 7" id="KW-0067">ATP-binding</keyword>
<name>A0A0D6PL69_9PROT</name>
<evidence type="ECO:0000256" key="6">
    <source>
        <dbReference type="ARBA" id="ARBA00023141"/>
    </source>
</evidence>
<keyword evidence="1 7" id="KW-0028">Amino-acid biosynthesis</keyword>
<dbReference type="EMBL" id="BANC01000127">
    <property type="protein sequence ID" value="GAN81963.1"/>
    <property type="molecule type" value="Genomic_DNA"/>
</dbReference>
<evidence type="ECO:0000313" key="9">
    <source>
        <dbReference type="EMBL" id="GAN81963.1"/>
    </source>
</evidence>
<dbReference type="NCBIfam" id="NF006015">
    <property type="entry name" value="PRK08154.1"/>
    <property type="match status" value="1"/>
</dbReference>
<dbReference type="EC" id="2.7.1.71" evidence="7"/>
<comment type="subcellular location">
    <subcellularLocation>
        <location evidence="7">Cytoplasm</location>
    </subcellularLocation>
</comment>
<dbReference type="GO" id="GO:0004765">
    <property type="term" value="F:shikimate kinase activity"/>
    <property type="evidence" value="ECO:0007669"/>
    <property type="project" value="UniProtKB-UniRule"/>
</dbReference>
<dbReference type="GO" id="GO:0008652">
    <property type="term" value="P:amino acid biosynthetic process"/>
    <property type="evidence" value="ECO:0007669"/>
    <property type="project" value="UniProtKB-KW"/>
</dbReference>
<comment type="caution">
    <text evidence="7">Lacks conserved residue(s) required for the propagation of feature annotation.</text>
</comment>
<dbReference type="AlphaFoldDB" id="A0A0D6PL69"/>
<evidence type="ECO:0000256" key="3">
    <source>
        <dbReference type="ARBA" id="ARBA00022741"/>
    </source>
</evidence>
<dbReference type="GO" id="GO:0005829">
    <property type="term" value="C:cytosol"/>
    <property type="evidence" value="ECO:0007669"/>
    <property type="project" value="TreeGrafter"/>
</dbReference>
<feature type="binding site" evidence="7">
    <location>
        <position position="154"/>
    </location>
    <ligand>
        <name>Mg(2+)</name>
        <dbReference type="ChEBI" id="CHEBI:18420"/>
    </ligand>
</feature>
<comment type="pathway">
    <text evidence="7">Metabolic intermediate biosynthesis; chorismate biosynthesis; chorismate from D-erythrose 4-phosphate and phosphoenolpyruvate: step 5/7.</text>
</comment>
<dbReference type="SMART" id="SM00530">
    <property type="entry name" value="HTH_XRE"/>
    <property type="match status" value="1"/>
</dbReference>
<dbReference type="PANTHER" id="PTHR21087:SF16">
    <property type="entry name" value="SHIKIMATE KINASE 1, CHLOROPLASTIC"/>
    <property type="match status" value="1"/>
</dbReference>
<proteinExistence type="inferred from homology"/>
<feature type="binding site" evidence="7">
    <location>
        <position position="258"/>
    </location>
    <ligand>
        <name>ATP</name>
        <dbReference type="ChEBI" id="CHEBI:30616"/>
    </ligand>
</feature>
<feature type="domain" description="HTH cro/C1-type" evidence="8">
    <location>
        <begin position="37"/>
        <end position="91"/>
    </location>
</feature>
<dbReference type="GO" id="GO:0003677">
    <property type="term" value="F:DNA binding"/>
    <property type="evidence" value="ECO:0007669"/>
    <property type="project" value="InterPro"/>
</dbReference>
<feature type="binding site" evidence="7">
    <location>
        <position position="219"/>
    </location>
    <ligand>
        <name>substrate</name>
    </ligand>
</feature>
<keyword evidence="3 7" id="KW-0547">Nucleotide-binding</keyword>
<dbReference type="SUPFAM" id="SSF52540">
    <property type="entry name" value="P-loop containing nucleoside triphosphate hydrolases"/>
    <property type="match status" value="1"/>
</dbReference>
<dbReference type="InterPro" id="IPR031322">
    <property type="entry name" value="Shikimate/glucono_kinase"/>
</dbReference>
<keyword evidence="6 7" id="KW-0057">Aromatic amino acid biosynthesis</keyword>
<dbReference type="PRINTS" id="PR01100">
    <property type="entry name" value="SHIKIMTKNASE"/>
</dbReference>
<evidence type="ECO:0000256" key="7">
    <source>
        <dbReference type="HAMAP-Rule" id="MF_00109"/>
    </source>
</evidence>
<dbReference type="InterPro" id="IPR027417">
    <property type="entry name" value="P-loop_NTPase"/>
</dbReference>
<dbReference type="HAMAP" id="MF_00109">
    <property type="entry name" value="Shikimate_kinase"/>
    <property type="match status" value="1"/>
</dbReference>
<evidence type="ECO:0000313" key="10">
    <source>
        <dbReference type="Proteomes" id="UP000032668"/>
    </source>
</evidence>
<evidence type="ECO:0000259" key="8">
    <source>
        <dbReference type="PROSITE" id="PS50943"/>
    </source>
</evidence>
<comment type="cofactor">
    <cofactor evidence="7">
        <name>Mg(2+)</name>
        <dbReference type="ChEBI" id="CHEBI:18420"/>
    </cofactor>
    <text evidence="7">Binds 1 Mg(2+) ion per subunit.</text>
</comment>
<evidence type="ECO:0000256" key="1">
    <source>
        <dbReference type="ARBA" id="ARBA00022605"/>
    </source>
</evidence>